<sequence>MARVLQINLYDAGLDSAVQEIIQQCQLTESRQNRCVSATDAHGLVTAFREPAFKAVLNSFYWNLPDGMPSVWIGKLKGAKQMTRCYGPDLFRYVFENSANTSIKHFLCGGKEGIADELKAAVGKKFGNLQVAGTYCPPFRPMSDDEFRSLAETINQSGANIVWIGISSPKQEYFAQRLAKWTNVNFIVTVGAAFDFHTDRVRQAPGWMQKASLEWLFRLSMEPKRLYKRYLKVIPLFILFNIKEAISPRTHFS</sequence>
<dbReference type="PANTHER" id="PTHR34136">
    <property type="match status" value="1"/>
</dbReference>
<dbReference type="Pfam" id="PF03808">
    <property type="entry name" value="Glyco_tran_WecG"/>
    <property type="match status" value="1"/>
</dbReference>
<dbReference type="KEGG" id="sfol:H3H32_03365"/>
<gene>
    <name evidence="3" type="ORF">H3H32_03365</name>
</gene>
<dbReference type="PANTHER" id="PTHR34136:SF1">
    <property type="entry name" value="UDP-N-ACETYL-D-MANNOSAMINURONIC ACID TRANSFERASE"/>
    <property type="match status" value="1"/>
</dbReference>
<evidence type="ECO:0000313" key="3">
    <source>
        <dbReference type="EMBL" id="QMW04009.1"/>
    </source>
</evidence>
<dbReference type="NCBIfam" id="TIGR00696">
    <property type="entry name" value="wecG_tagA_cpsF"/>
    <property type="match status" value="1"/>
</dbReference>
<evidence type="ECO:0000313" key="4">
    <source>
        <dbReference type="Proteomes" id="UP000515369"/>
    </source>
</evidence>
<name>A0A7G5GYR7_9BACT</name>
<reference evidence="3 4" key="1">
    <citation type="submission" date="2020-07" db="EMBL/GenBank/DDBJ databases">
        <title>Spirosoma foliorum sp. nov., isolated from the leaves on the Nejang mountain Korea, Republic of.</title>
        <authorList>
            <person name="Ho H."/>
            <person name="Lee Y.-J."/>
            <person name="Nurcahyanto D.-A."/>
            <person name="Kim S.-G."/>
        </authorList>
    </citation>
    <scope>NUCLEOTIDE SEQUENCE [LARGE SCALE GENOMIC DNA]</scope>
    <source>
        <strain evidence="3 4">PL0136</strain>
    </source>
</reference>
<dbReference type="GO" id="GO:0016758">
    <property type="term" value="F:hexosyltransferase activity"/>
    <property type="evidence" value="ECO:0007669"/>
    <property type="project" value="TreeGrafter"/>
</dbReference>
<proteinExistence type="predicted"/>
<dbReference type="InterPro" id="IPR004629">
    <property type="entry name" value="WecG_TagA_CpsF"/>
</dbReference>
<organism evidence="3 4">
    <name type="scientific">Spirosoma foliorum</name>
    <dbReference type="NCBI Taxonomy" id="2710596"/>
    <lineage>
        <taxon>Bacteria</taxon>
        <taxon>Pseudomonadati</taxon>
        <taxon>Bacteroidota</taxon>
        <taxon>Cytophagia</taxon>
        <taxon>Cytophagales</taxon>
        <taxon>Cytophagaceae</taxon>
        <taxon>Spirosoma</taxon>
    </lineage>
</organism>
<dbReference type="Proteomes" id="UP000515369">
    <property type="component" value="Chromosome"/>
</dbReference>
<dbReference type="CDD" id="cd06533">
    <property type="entry name" value="Glyco_transf_WecG_TagA"/>
    <property type="match status" value="1"/>
</dbReference>
<keyword evidence="4" id="KW-1185">Reference proteome</keyword>
<evidence type="ECO:0000256" key="2">
    <source>
        <dbReference type="ARBA" id="ARBA00022679"/>
    </source>
</evidence>
<keyword evidence="1" id="KW-0328">Glycosyltransferase</keyword>
<keyword evidence="2 3" id="KW-0808">Transferase</keyword>
<dbReference type="RefSeq" id="WP_182461265.1">
    <property type="nucleotide sequence ID" value="NZ_CP059732.1"/>
</dbReference>
<evidence type="ECO:0000256" key="1">
    <source>
        <dbReference type="ARBA" id="ARBA00022676"/>
    </source>
</evidence>
<dbReference type="EMBL" id="CP059732">
    <property type="protein sequence ID" value="QMW04009.1"/>
    <property type="molecule type" value="Genomic_DNA"/>
</dbReference>
<accession>A0A7G5GYR7</accession>
<dbReference type="AlphaFoldDB" id="A0A7G5GYR7"/>
<protein>
    <submittedName>
        <fullName evidence="3">WecB/TagA/CpsF family glycosyltransferase</fullName>
    </submittedName>
</protein>